<comment type="caution">
    <text evidence="1">The sequence shown here is derived from an EMBL/GenBank/DDBJ whole genome shotgun (WGS) entry which is preliminary data.</text>
</comment>
<evidence type="ECO:0000313" key="2">
    <source>
        <dbReference type="Proteomes" id="UP000192872"/>
    </source>
</evidence>
<gene>
    <name evidence="1" type="ORF">A4S15_03535</name>
</gene>
<dbReference type="AlphaFoldDB" id="A0A1W9I5E2"/>
<dbReference type="Proteomes" id="UP000192872">
    <property type="component" value="Unassembled WGS sequence"/>
</dbReference>
<accession>A0A1W9I5E2</accession>
<reference evidence="1 2" key="1">
    <citation type="journal article" date="2017" name="Water Res.">
        <title>Comammox in drinking water systems.</title>
        <authorList>
            <person name="Wang Y."/>
            <person name="Ma L."/>
            <person name="Mao Y."/>
            <person name="Jiang X."/>
            <person name="Xia Y."/>
            <person name="Yu K."/>
            <person name="Li B."/>
            <person name="Zhang T."/>
        </authorList>
    </citation>
    <scope>NUCLEOTIDE SEQUENCE [LARGE SCALE GENOMIC DNA]</scope>
    <source>
        <strain evidence="1">SG_bin8</strain>
    </source>
</reference>
<organism evidence="1 2">
    <name type="scientific">Candidatus Raskinella chloraquaticus</name>
    <dbReference type="NCBI Taxonomy" id="1951219"/>
    <lineage>
        <taxon>Bacteria</taxon>
        <taxon>Pseudomonadati</taxon>
        <taxon>Pseudomonadota</taxon>
        <taxon>Alphaproteobacteria</taxon>
        <taxon>Hyphomicrobiales</taxon>
        <taxon>Phreatobacteraceae</taxon>
        <taxon>Candidatus Raskinella</taxon>
    </lineage>
</organism>
<proteinExistence type="predicted"/>
<sequence>MPLQIETFSNATGGNSFYKAITHPLAAPKGRSLLEHLRKAGPVAIYDPQNLASSFGQFYGLQNIAIAGYFVQDVEQIGRTLFNHVAQPVTAMRDCAAKAVLVAAFDGQKLVDPVAHLLPLNAPWYSFDGLRLPDAMLSDKARYLSPLNFATNLAFFRDAGGQHTRLVTANYWTGYSGKDAQMWFCLFDGEGKVLAEWQDPLPPAQGGVVVDSKLVRARFRLPEFTGQLFVHVVGAAGHDVCKYALDTYGDDASVLSCTHDANAWPSDVYAGLPAPEADEEVVLWVQNSHPFPIASGEIGLNLMGHAPTVTLQKPIAPYATYRLSVAELLPQARWPQQIEIKAGKHFVRPRYEIFNAKTKRSRISHPNVERTDLKPDPRLYDLHRWLGKLHILPAPFLPPERFRSVMQPTPMSTTTETLPVKALLFDASGEALGEHRFGSLKRSDSIAFDLTAWAKESGMRFASGYGHVELVYDFDAGGEVDGWLHSLFRYYDAGSGHVAETSFGSHIFNTALVYKNEPQSYAGKPPGLTTRLFLRLGGEGYDSFCHLVYPASTPWHERSETSLVLTSKVGQEVARRVVSIPCSGSLFFRASEMFTDRERAEAGEGGYVLIRDTTCRLFGYHGLMKGDTSFSLDHMFGF</sequence>
<name>A0A1W9I5E2_9HYPH</name>
<dbReference type="STRING" id="1827387.A4S15_03535"/>
<protein>
    <submittedName>
        <fullName evidence="1">Uncharacterized protein</fullName>
    </submittedName>
</protein>
<evidence type="ECO:0000313" key="1">
    <source>
        <dbReference type="EMBL" id="OQW54681.1"/>
    </source>
</evidence>
<dbReference type="EMBL" id="LWDL01000001">
    <property type="protein sequence ID" value="OQW54681.1"/>
    <property type="molecule type" value="Genomic_DNA"/>
</dbReference>
<dbReference type="RefSeq" id="WP_376803709.1">
    <property type="nucleotide sequence ID" value="NZ_LWDL01000001.1"/>
</dbReference>